<dbReference type="PANTHER" id="PTHR33840:SF1">
    <property type="entry name" value="TLE1 PHOSPHOLIPASE DOMAIN-CONTAINING PROTEIN"/>
    <property type="match status" value="1"/>
</dbReference>
<feature type="domain" description="T6SS Phospholipase effector Tle1-like catalytic" evidence="1">
    <location>
        <begin position="2"/>
        <end position="298"/>
    </location>
</feature>
<name>A0A8J6YU36_9RHOB</name>
<comment type="caution">
    <text evidence="2">The sequence shown here is derived from an EMBL/GenBank/DDBJ whole genome shotgun (WGS) entry which is preliminary data.</text>
</comment>
<dbReference type="Pfam" id="PF09994">
    <property type="entry name" value="T6SS_Tle1-like_cat"/>
    <property type="match status" value="1"/>
</dbReference>
<dbReference type="SUPFAM" id="SSF53474">
    <property type="entry name" value="alpha/beta-Hydrolases"/>
    <property type="match status" value="1"/>
</dbReference>
<protein>
    <submittedName>
        <fullName evidence="2">DUF2235 domain-containing protein</fullName>
    </submittedName>
</protein>
<dbReference type="Proteomes" id="UP000609121">
    <property type="component" value="Unassembled WGS sequence"/>
</dbReference>
<evidence type="ECO:0000313" key="2">
    <source>
        <dbReference type="EMBL" id="MBE3637720.1"/>
    </source>
</evidence>
<dbReference type="InterPro" id="IPR029058">
    <property type="entry name" value="AB_hydrolase_fold"/>
</dbReference>
<reference evidence="2" key="1">
    <citation type="submission" date="2020-09" db="EMBL/GenBank/DDBJ databases">
        <title>A novel bacterium of genus Mangrovicoccus, isolated from South China Sea.</title>
        <authorList>
            <person name="Huang H."/>
            <person name="Mo K."/>
            <person name="Hu Y."/>
        </authorList>
    </citation>
    <scope>NUCLEOTIDE SEQUENCE</scope>
    <source>
        <strain evidence="2">HB182678</strain>
    </source>
</reference>
<evidence type="ECO:0000313" key="3">
    <source>
        <dbReference type="Proteomes" id="UP000609121"/>
    </source>
</evidence>
<dbReference type="RefSeq" id="WP_193180655.1">
    <property type="nucleotide sequence ID" value="NZ_JACVXA010000011.1"/>
</dbReference>
<dbReference type="InterPro" id="IPR018712">
    <property type="entry name" value="Tle1-like_cat"/>
</dbReference>
<keyword evidence="3" id="KW-1185">Reference proteome</keyword>
<proteinExistence type="predicted"/>
<accession>A0A8J6YU36</accession>
<organism evidence="2 3">
    <name type="scientific">Mangrovicoccus algicola</name>
    <dbReference type="NCBI Taxonomy" id="2771008"/>
    <lineage>
        <taxon>Bacteria</taxon>
        <taxon>Pseudomonadati</taxon>
        <taxon>Pseudomonadota</taxon>
        <taxon>Alphaproteobacteria</taxon>
        <taxon>Rhodobacterales</taxon>
        <taxon>Paracoccaceae</taxon>
        <taxon>Mangrovicoccus</taxon>
    </lineage>
</organism>
<gene>
    <name evidence="2" type="ORF">ICN82_05800</name>
</gene>
<dbReference type="AlphaFoldDB" id="A0A8J6YU36"/>
<sequence length="392" mass="42801">MKRIAIFCDGTWNRSDRVVLEAEGRPVTSILRLSEAVAQGAVADGTEQISFYIDGVGTPETAGRLRHAVDKYGGGAFGWGLDDKILKAYRFLVRHYRPGDDIFLFGFSRGAYAARSLAGLMRNCGLPDRDDRDLLGHLMGVYRSRDPEDAPWTERARRLREWVNPRLATDPAELAERTGDCSLLRIAYMGIFDTVGALGVPELWPGLARVNARYRFHDQQLSSMVRAARHAISIDEPRITYKSVPWDAARIDALNAAAEAAGAMPFRQMWFPGVHGTVGGSLAPGHEGLGMAAMGWIAEGARAAGLEFDAARLDPMLALADPAGPFGSPDLEYGAVDRLTLRRFDYQRPPVPGAAQVSDVARARWHLEEGGAGFPYRPVQLRGVAAAEGWPG</sequence>
<dbReference type="PANTHER" id="PTHR33840">
    <property type="match status" value="1"/>
</dbReference>
<dbReference type="EMBL" id="JACVXA010000011">
    <property type="protein sequence ID" value="MBE3637720.1"/>
    <property type="molecule type" value="Genomic_DNA"/>
</dbReference>
<evidence type="ECO:0000259" key="1">
    <source>
        <dbReference type="Pfam" id="PF09994"/>
    </source>
</evidence>